<dbReference type="PANTHER" id="PTHR35271">
    <property type="entry name" value="ABC TRANSPORTER, SUBSTRATE-BINDING LIPOPROTEIN-RELATED"/>
    <property type="match status" value="1"/>
</dbReference>
<reference evidence="1 2" key="1">
    <citation type="submission" date="2024-03" db="EMBL/GenBank/DDBJ databases">
        <title>Community enrichment and isolation of bacterial strains for fucoidan degradation.</title>
        <authorList>
            <person name="Sichert A."/>
        </authorList>
    </citation>
    <scope>NUCLEOTIDE SEQUENCE [LARGE SCALE GENOMIC DNA]</scope>
    <source>
        <strain evidence="1 2">AS76</strain>
    </source>
</reference>
<organism evidence="1 2">
    <name type="scientific">Neptuniibacter pectenicola</name>
    <dbReference type="NCBI Taxonomy" id="1806669"/>
    <lineage>
        <taxon>Bacteria</taxon>
        <taxon>Pseudomonadati</taxon>
        <taxon>Pseudomonadota</taxon>
        <taxon>Gammaproteobacteria</taxon>
        <taxon>Oceanospirillales</taxon>
        <taxon>Oceanospirillaceae</taxon>
        <taxon>Neptuniibacter</taxon>
    </lineage>
</organism>
<dbReference type="PANTHER" id="PTHR35271:SF1">
    <property type="entry name" value="ABC TRANSPORTER, SUBSTRATE-BINDING LIPOPROTEIN"/>
    <property type="match status" value="1"/>
</dbReference>
<evidence type="ECO:0000313" key="1">
    <source>
        <dbReference type="EMBL" id="MEM5536531.1"/>
    </source>
</evidence>
<dbReference type="Gene3D" id="3.40.50.2300">
    <property type="match status" value="1"/>
</dbReference>
<dbReference type="Pfam" id="PF04392">
    <property type="entry name" value="ABC_sub_bind"/>
    <property type="match status" value="1"/>
</dbReference>
<sequence>MNHRYQQKPTLHQWLTLLIGFVLSCVFAVPESRADHLIVLSRQLPSYQEVADTLASKLTTPSKILTLSELKRQNYDYSNYQQVIALGASAGDALFQTVPEGKHLIISFIPRQTYNALLLKHKNHPRVANGAVTAIYLDQPYSRQLALAKLIAPQAKSVATALGPHSANDLNLLRSAAQGHNLELKYETLQETDNPIHKLQPLIKSADIFLSLPDKSVFNRTTAKWILYISFKQRIPLIGFSKKYVEAGALAAVYSSPSDLGRQTAELANQYTNTAPLPKPTYPQYFHVSTNPTAAHSLHLNIPSEETLTKQLIELEK</sequence>
<protein>
    <submittedName>
        <fullName evidence="1">ABC transporter substrate binding protein</fullName>
    </submittedName>
</protein>
<proteinExistence type="predicted"/>
<comment type="caution">
    <text evidence="1">The sequence shown here is derived from an EMBL/GenBank/DDBJ whole genome shotgun (WGS) entry which is preliminary data.</text>
</comment>
<dbReference type="RefSeq" id="WP_339890899.1">
    <property type="nucleotide sequence ID" value="NZ_CAXBCE010000011.1"/>
</dbReference>
<accession>A0ABU9TS47</accession>
<evidence type="ECO:0000313" key="2">
    <source>
        <dbReference type="Proteomes" id="UP001449225"/>
    </source>
</evidence>
<gene>
    <name evidence="1" type="ORF">WNY58_09020</name>
</gene>
<name>A0ABU9TS47_9GAMM</name>
<dbReference type="InterPro" id="IPR007487">
    <property type="entry name" value="ABC_transpt-TYRBP-like"/>
</dbReference>
<dbReference type="Proteomes" id="UP001449225">
    <property type="component" value="Unassembled WGS sequence"/>
</dbReference>
<dbReference type="PROSITE" id="PS51257">
    <property type="entry name" value="PROKAR_LIPOPROTEIN"/>
    <property type="match status" value="1"/>
</dbReference>
<dbReference type="EMBL" id="JBBMRA010000007">
    <property type="protein sequence ID" value="MEM5536531.1"/>
    <property type="molecule type" value="Genomic_DNA"/>
</dbReference>
<keyword evidence="2" id="KW-1185">Reference proteome</keyword>